<sequence>MNISGLRLGRVNEVKIVDMTPASIRARDEGSRKRLVARLITVTTRRMLNIA</sequence>
<reference evidence="1" key="1">
    <citation type="journal article" date="2014" name="Front. Microbiol.">
        <title>High frequency of phylogenetically diverse reductive dehalogenase-homologous genes in deep subseafloor sedimentary metagenomes.</title>
        <authorList>
            <person name="Kawai M."/>
            <person name="Futagami T."/>
            <person name="Toyoda A."/>
            <person name="Takaki Y."/>
            <person name="Nishi S."/>
            <person name="Hori S."/>
            <person name="Arai W."/>
            <person name="Tsubouchi T."/>
            <person name="Morono Y."/>
            <person name="Uchiyama I."/>
            <person name="Ito T."/>
            <person name="Fujiyama A."/>
            <person name="Inagaki F."/>
            <person name="Takami H."/>
        </authorList>
    </citation>
    <scope>NUCLEOTIDE SEQUENCE</scope>
    <source>
        <strain evidence="1">Expedition CK06-06</strain>
    </source>
</reference>
<accession>X1KFY1</accession>
<evidence type="ECO:0000313" key="1">
    <source>
        <dbReference type="EMBL" id="GAH89069.1"/>
    </source>
</evidence>
<comment type="caution">
    <text evidence="1">The sequence shown here is derived from an EMBL/GenBank/DDBJ whole genome shotgun (WGS) entry which is preliminary data.</text>
</comment>
<proteinExistence type="predicted"/>
<gene>
    <name evidence="1" type="ORF">S03H2_58561</name>
</gene>
<protein>
    <submittedName>
        <fullName evidence="1">Uncharacterized protein</fullName>
    </submittedName>
</protein>
<name>X1KFY1_9ZZZZ</name>
<dbReference type="AlphaFoldDB" id="X1KFY1"/>
<organism evidence="1">
    <name type="scientific">marine sediment metagenome</name>
    <dbReference type="NCBI Taxonomy" id="412755"/>
    <lineage>
        <taxon>unclassified sequences</taxon>
        <taxon>metagenomes</taxon>
        <taxon>ecological metagenomes</taxon>
    </lineage>
</organism>
<dbReference type="EMBL" id="BARU01037611">
    <property type="protein sequence ID" value="GAH89069.1"/>
    <property type="molecule type" value="Genomic_DNA"/>
</dbReference>